<dbReference type="Proteomes" id="UP000316759">
    <property type="component" value="Unassembled WGS sequence"/>
</dbReference>
<comment type="caution">
    <text evidence="1">The sequence shown here is derived from an EMBL/GenBank/DDBJ whole genome shotgun (WGS) entry which is preliminary data.</text>
</comment>
<dbReference type="OrthoDB" id="6268355at2759"/>
<dbReference type="EMBL" id="SUNJ01006397">
    <property type="protein sequence ID" value="TPP62839.1"/>
    <property type="molecule type" value="Genomic_DNA"/>
</dbReference>
<accession>A0A504YR16</accession>
<proteinExistence type="predicted"/>
<organism evidence="1 2">
    <name type="scientific">Fasciola gigantica</name>
    <name type="common">Giant liver fluke</name>
    <dbReference type="NCBI Taxonomy" id="46835"/>
    <lineage>
        <taxon>Eukaryota</taxon>
        <taxon>Metazoa</taxon>
        <taxon>Spiralia</taxon>
        <taxon>Lophotrochozoa</taxon>
        <taxon>Platyhelminthes</taxon>
        <taxon>Trematoda</taxon>
        <taxon>Digenea</taxon>
        <taxon>Plagiorchiida</taxon>
        <taxon>Echinostomata</taxon>
        <taxon>Echinostomatoidea</taxon>
        <taxon>Fasciolidae</taxon>
        <taxon>Fasciola</taxon>
    </lineage>
</organism>
<sequence length="121" mass="13159">MLTSRLDELVTSSTPTGAASDKLIGDAENFIDDPQTCATFKVCFKRYEDMFTVDLFFKDDETNVRFQLRKAGRAEHTPVIRTLSSLKGGGAAPSTKGSRLLGKSLVTLLLCSAPALNISDR</sequence>
<protein>
    <submittedName>
        <fullName evidence="1">Uncharacterized protein</fullName>
    </submittedName>
</protein>
<evidence type="ECO:0000313" key="1">
    <source>
        <dbReference type="EMBL" id="TPP62839.1"/>
    </source>
</evidence>
<gene>
    <name evidence="1" type="ORF">FGIG_11899</name>
</gene>
<reference evidence="1 2" key="1">
    <citation type="submission" date="2019-04" db="EMBL/GenBank/DDBJ databases">
        <title>Annotation for the trematode Fasciola gigantica.</title>
        <authorList>
            <person name="Choi Y.-J."/>
        </authorList>
    </citation>
    <scope>NUCLEOTIDE SEQUENCE [LARGE SCALE GENOMIC DNA]</scope>
    <source>
        <strain evidence="1">Uganda_cow_1</strain>
    </source>
</reference>
<dbReference type="AlphaFoldDB" id="A0A504YR16"/>
<keyword evidence="2" id="KW-1185">Reference proteome</keyword>
<evidence type="ECO:0000313" key="2">
    <source>
        <dbReference type="Proteomes" id="UP000316759"/>
    </source>
</evidence>
<name>A0A504YR16_FASGI</name>